<feature type="region of interest" description="Disordered" evidence="1">
    <location>
        <begin position="117"/>
        <end position="146"/>
    </location>
</feature>
<dbReference type="Pfam" id="PF00535">
    <property type="entry name" value="Glycos_transf_2"/>
    <property type="match status" value="1"/>
</dbReference>
<gene>
    <name evidence="4" type="ORF">DUNSADRAFT_11610</name>
</gene>
<keyword evidence="5" id="KW-1185">Reference proteome</keyword>
<dbReference type="InterPro" id="IPR001173">
    <property type="entry name" value="Glyco_trans_2-like"/>
</dbReference>
<evidence type="ECO:0000256" key="2">
    <source>
        <dbReference type="SAM" id="SignalP"/>
    </source>
</evidence>
<dbReference type="EMBL" id="MU069870">
    <property type="protein sequence ID" value="KAF5832473.1"/>
    <property type="molecule type" value="Genomic_DNA"/>
</dbReference>
<dbReference type="SUPFAM" id="SSF53448">
    <property type="entry name" value="Nucleotide-diphospho-sugar transferases"/>
    <property type="match status" value="1"/>
</dbReference>
<evidence type="ECO:0000313" key="5">
    <source>
        <dbReference type="Proteomes" id="UP000815325"/>
    </source>
</evidence>
<organism evidence="4 5">
    <name type="scientific">Dunaliella salina</name>
    <name type="common">Green alga</name>
    <name type="synonym">Protococcus salinus</name>
    <dbReference type="NCBI Taxonomy" id="3046"/>
    <lineage>
        <taxon>Eukaryota</taxon>
        <taxon>Viridiplantae</taxon>
        <taxon>Chlorophyta</taxon>
        <taxon>core chlorophytes</taxon>
        <taxon>Chlorophyceae</taxon>
        <taxon>CS clade</taxon>
        <taxon>Chlamydomonadales</taxon>
        <taxon>Dunaliellaceae</taxon>
        <taxon>Dunaliella</taxon>
    </lineage>
</organism>
<feature type="compositionally biased region" description="Polar residues" evidence="1">
    <location>
        <begin position="134"/>
        <end position="146"/>
    </location>
</feature>
<keyword evidence="2" id="KW-0732">Signal</keyword>
<dbReference type="Proteomes" id="UP000815325">
    <property type="component" value="Unassembled WGS sequence"/>
</dbReference>
<dbReference type="InterPro" id="IPR029044">
    <property type="entry name" value="Nucleotide-diphossugar_trans"/>
</dbReference>
<sequence>MRLYQYLFGALLAFSGLFSFLLQIEPSPAPAQLQPQKRRITMARPSPFHPAPQAEALWQFVSSTPDLGCCLNGWPVFGGIMSTNACTNLTCVVSERGPFLLDNLALVEPQAAQALRCAPAQGGQRRPRARKQSLGDQKSGPSASAVNTVDAAEVAAGDPSLPHIQVSVVMPVYNNDLLARQALVEVFRTSREADSLELVVVDDGSRSRLAGVECLLQDLQANFGTRYLLLRMPGNKGFG</sequence>
<feature type="domain" description="Glycosyltransferase 2-like" evidence="3">
    <location>
        <begin position="167"/>
        <end position="238"/>
    </location>
</feature>
<dbReference type="Gene3D" id="3.90.550.10">
    <property type="entry name" value="Spore Coat Polysaccharide Biosynthesis Protein SpsA, Chain A"/>
    <property type="match status" value="1"/>
</dbReference>
<evidence type="ECO:0000259" key="3">
    <source>
        <dbReference type="Pfam" id="PF00535"/>
    </source>
</evidence>
<reference evidence="4" key="1">
    <citation type="submission" date="2017-08" db="EMBL/GenBank/DDBJ databases">
        <authorList>
            <person name="Polle J.E."/>
            <person name="Barry K."/>
            <person name="Cushman J."/>
            <person name="Schmutz J."/>
            <person name="Tran D."/>
            <person name="Hathwaick L.T."/>
            <person name="Yim W.C."/>
            <person name="Jenkins J."/>
            <person name="Mckie-Krisberg Z.M."/>
            <person name="Prochnik S."/>
            <person name="Lindquist E."/>
            <person name="Dockter R.B."/>
            <person name="Adam C."/>
            <person name="Molina H."/>
            <person name="Bunkerborg J."/>
            <person name="Jin E."/>
            <person name="Buchheim M."/>
            <person name="Magnuson J."/>
        </authorList>
    </citation>
    <scope>NUCLEOTIDE SEQUENCE</scope>
    <source>
        <strain evidence="4">CCAP 19/18</strain>
    </source>
</reference>
<name>A0ABQ7GCX8_DUNSA</name>
<proteinExistence type="predicted"/>
<evidence type="ECO:0000313" key="4">
    <source>
        <dbReference type="EMBL" id="KAF5832473.1"/>
    </source>
</evidence>
<feature type="chain" id="PRO_5045828204" description="Glycosyltransferase 2-like domain-containing protein" evidence="2">
    <location>
        <begin position="24"/>
        <end position="239"/>
    </location>
</feature>
<evidence type="ECO:0000256" key="1">
    <source>
        <dbReference type="SAM" id="MobiDB-lite"/>
    </source>
</evidence>
<feature type="signal peptide" evidence="2">
    <location>
        <begin position="1"/>
        <end position="23"/>
    </location>
</feature>
<feature type="non-terminal residue" evidence="4">
    <location>
        <position position="239"/>
    </location>
</feature>
<accession>A0ABQ7GCX8</accession>
<comment type="caution">
    <text evidence="4">The sequence shown here is derived from an EMBL/GenBank/DDBJ whole genome shotgun (WGS) entry which is preliminary data.</text>
</comment>
<protein>
    <recommendedName>
        <fullName evidence="3">Glycosyltransferase 2-like domain-containing protein</fullName>
    </recommendedName>
</protein>